<dbReference type="EMBL" id="JADFTS010000003">
    <property type="protein sequence ID" value="KAF9613167.1"/>
    <property type="molecule type" value="Genomic_DNA"/>
</dbReference>
<sequence>MQREKEKLKLWLPLVIGEHQETKQLGNVKLGKDRSNNRGVLFARIEESAVEASNKETPRTDAGEKK</sequence>
<reference evidence="1 2" key="1">
    <citation type="submission" date="2020-10" db="EMBL/GenBank/DDBJ databases">
        <title>The Coptis chinensis genome and diversification of protoberbering-type alkaloids.</title>
        <authorList>
            <person name="Wang B."/>
            <person name="Shu S."/>
            <person name="Song C."/>
            <person name="Liu Y."/>
        </authorList>
    </citation>
    <scope>NUCLEOTIDE SEQUENCE [LARGE SCALE GENOMIC DNA]</scope>
    <source>
        <strain evidence="1">HL-2020</strain>
        <tissue evidence="1">Leaf</tissue>
    </source>
</reference>
<evidence type="ECO:0000313" key="1">
    <source>
        <dbReference type="EMBL" id="KAF9613167.1"/>
    </source>
</evidence>
<accession>A0A835IB88</accession>
<organism evidence="1 2">
    <name type="scientific">Coptis chinensis</name>
    <dbReference type="NCBI Taxonomy" id="261450"/>
    <lineage>
        <taxon>Eukaryota</taxon>
        <taxon>Viridiplantae</taxon>
        <taxon>Streptophyta</taxon>
        <taxon>Embryophyta</taxon>
        <taxon>Tracheophyta</taxon>
        <taxon>Spermatophyta</taxon>
        <taxon>Magnoliopsida</taxon>
        <taxon>Ranunculales</taxon>
        <taxon>Ranunculaceae</taxon>
        <taxon>Coptidoideae</taxon>
        <taxon>Coptis</taxon>
    </lineage>
</organism>
<proteinExistence type="predicted"/>
<protein>
    <submittedName>
        <fullName evidence="1">Uncharacterized protein</fullName>
    </submittedName>
</protein>
<name>A0A835IB88_9MAGN</name>
<comment type="caution">
    <text evidence="1">The sequence shown here is derived from an EMBL/GenBank/DDBJ whole genome shotgun (WGS) entry which is preliminary data.</text>
</comment>
<keyword evidence="2" id="KW-1185">Reference proteome</keyword>
<gene>
    <name evidence="1" type="ORF">IFM89_005938</name>
</gene>
<dbReference type="AlphaFoldDB" id="A0A835IB88"/>
<dbReference type="Proteomes" id="UP000631114">
    <property type="component" value="Unassembled WGS sequence"/>
</dbReference>
<evidence type="ECO:0000313" key="2">
    <source>
        <dbReference type="Proteomes" id="UP000631114"/>
    </source>
</evidence>